<keyword evidence="3" id="KW-1185">Reference proteome</keyword>
<reference evidence="2 3" key="1">
    <citation type="submission" date="2019-05" db="EMBL/GenBank/DDBJ databases">
        <title>Dyadobacter AR-3-8 sp. nov., isolated from arctic soil.</title>
        <authorList>
            <person name="Chaudhary D.K."/>
        </authorList>
    </citation>
    <scope>NUCLEOTIDE SEQUENCE [LARGE SCALE GENOMIC DNA]</scope>
    <source>
        <strain evidence="2 3">AR-3-8</strain>
    </source>
</reference>
<proteinExistence type="predicted"/>
<dbReference type="AlphaFoldDB" id="A0A4V6BIM1"/>
<protein>
    <submittedName>
        <fullName evidence="2">3-oxoacyl-ACP synthase</fullName>
    </submittedName>
</protein>
<feature type="domain" description="Beta-ketoacyl synthase-like N-terminal" evidence="1">
    <location>
        <begin position="46"/>
        <end position="165"/>
    </location>
</feature>
<dbReference type="OrthoDB" id="1404523at2"/>
<dbReference type="GO" id="GO:0016746">
    <property type="term" value="F:acyltransferase activity"/>
    <property type="evidence" value="ECO:0007669"/>
    <property type="project" value="InterPro"/>
</dbReference>
<dbReference type="Proteomes" id="UP000304900">
    <property type="component" value="Unassembled WGS sequence"/>
</dbReference>
<evidence type="ECO:0000313" key="2">
    <source>
        <dbReference type="EMBL" id="TKT90933.1"/>
    </source>
</evidence>
<name>A0A4V6BIM1_9BACT</name>
<comment type="caution">
    <text evidence="2">The sequence shown here is derived from an EMBL/GenBank/DDBJ whole genome shotgun (WGS) entry which is preliminary data.</text>
</comment>
<accession>A0A4V6BIM1</accession>
<dbReference type="InterPro" id="IPR014030">
    <property type="entry name" value="Ketoacyl_synth_N"/>
</dbReference>
<evidence type="ECO:0000313" key="3">
    <source>
        <dbReference type="Proteomes" id="UP000304900"/>
    </source>
</evidence>
<dbReference type="RefSeq" id="WP_137341475.1">
    <property type="nucleotide sequence ID" value="NZ_BSQH01000025.1"/>
</dbReference>
<dbReference type="Pfam" id="PF13723">
    <property type="entry name" value="Ketoacyl-synt_2"/>
    <property type="match status" value="1"/>
</dbReference>
<dbReference type="Gene3D" id="3.40.47.10">
    <property type="match status" value="1"/>
</dbReference>
<gene>
    <name evidence="2" type="ORF">FDK13_18380</name>
</gene>
<dbReference type="EMBL" id="SZVO01000008">
    <property type="protein sequence ID" value="TKT90933.1"/>
    <property type="molecule type" value="Genomic_DNA"/>
</dbReference>
<dbReference type="InterPro" id="IPR016039">
    <property type="entry name" value="Thiolase-like"/>
</dbReference>
<sequence length="320" mass="35132">MYITAASTISHQPTFKNAGFSKLIEPLKIDSELISPNFKEYIDAGLLRRMSKILRMSVTAAKDCLQQAEVDQPGAIIVGTGLGCLQDTEKFLNNFLTIEGLLPPTSFIQSTHNTIAGQISLSIGNHGYNMTHTQNTLSFEHALIDAGLLLGEGNDNIIVGAADEYIEILSTIGEHLHVKPEVNLTSGASFFIVSKEQSGKSIAKIKDIETVGLVQDIQESIENFLINNTLKESEIDLVLYSDFNDLKDSGQVSDVFKRFENSSELINYTNIIGIYPSNSAFALHYAVDRIRDNNKIKSVLIINGLNKINLGLILIESIEA</sequence>
<evidence type="ECO:0000259" key="1">
    <source>
        <dbReference type="Pfam" id="PF13723"/>
    </source>
</evidence>
<dbReference type="SUPFAM" id="SSF53901">
    <property type="entry name" value="Thiolase-like"/>
    <property type="match status" value="1"/>
</dbReference>
<organism evidence="2 3">
    <name type="scientific">Dyadobacter frigoris</name>
    <dbReference type="NCBI Taxonomy" id="2576211"/>
    <lineage>
        <taxon>Bacteria</taxon>
        <taxon>Pseudomonadati</taxon>
        <taxon>Bacteroidota</taxon>
        <taxon>Cytophagia</taxon>
        <taxon>Cytophagales</taxon>
        <taxon>Spirosomataceae</taxon>
        <taxon>Dyadobacter</taxon>
    </lineage>
</organism>